<feature type="region of interest" description="Disordered" evidence="3">
    <location>
        <begin position="20"/>
        <end position="95"/>
    </location>
</feature>
<gene>
    <name evidence="4" type="ORF">O3P69_001003</name>
</gene>
<evidence type="ECO:0000313" key="5">
    <source>
        <dbReference type="Proteomes" id="UP001487740"/>
    </source>
</evidence>
<dbReference type="PANTHER" id="PTHR31545:SF5">
    <property type="entry name" value="SPEEDY PROTEIN A"/>
    <property type="match status" value="1"/>
</dbReference>
<dbReference type="Pfam" id="PF11357">
    <property type="entry name" value="Spy1"/>
    <property type="match status" value="1"/>
</dbReference>
<dbReference type="InterPro" id="IPR020984">
    <property type="entry name" value="Speedy"/>
</dbReference>
<evidence type="ECO:0000256" key="1">
    <source>
        <dbReference type="ARBA" id="ARBA00010932"/>
    </source>
</evidence>
<dbReference type="PANTHER" id="PTHR31545">
    <property type="entry name" value="SEEDY PROTEIN A/C FAMILY MEMBER"/>
    <property type="match status" value="1"/>
</dbReference>
<comment type="similarity">
    <text evidence="1">Belongs to the Speedy/Ringo family.</text>
</comment>
<dbReference type="GO" id="GO:0019901">
    <property type="term" value="F:protein kinase binding"/>
    <property type="evidence" value="ECO:0007669"/>
    <property type="project" value="InterPro"/>
</dbReference>
<dbReference type="Proteomes" id="UP001487740">
    <property type="component" value="Unassembled WGS sequence"/>
</dbReference>
<keyword evidence="2" id="KW-0131">Cell cycle</keyword>
<accession>A0AAW0UNQ8</accession>
<evidence type="ECO:0000256" key="2">
    <source>
        <dbReference type="ARBA" id="ARBA00023306"/>
    </source>
</evidence>
<feature type="compositionally biased region" description="Basic and acidic residues" evidence="3">
    <location>
        <begin position="227"/>
        <end position="241"/>
    </location>
</feature>
<comment type="caution">
    <text evidence="4">The sequence shown here is derived from an EMBL/GenBank/DDBJ whole genome shotgun (WGS) entry which is preliminary data.</text>
</comment>
<feature type="region of interest" description="Disordered" evidence="3">
    <location>
        <begin position="190"/>
        <end position="255"/>
    </location>
</feature>
<keyword evidence="5" id="KW-1185">Reference proteome</keyword>
<dbReference type="EMBL" id="JARAKH010000008">
    <property type="protein sequence ID" value="KAK8401476.1"/>
    <property type="molecule type" value="Genomic_DNA"/>
</dbReference>
<dbReference type="AlphaFoldDB" id="A0AAW0UNQ8"/>
<evidence type="ECO:0000256" key="3">
    <source>
        <dbReference type="SAM" id="MobiDB-lite"/>
    </source>
</evidence>
<name>A0AAW0UNQ8_SCYPA</name>
<feature type="region of interest" description="Disordered" evidence="3">
    <location>
        <begin position="138"/>
        <end position="159"/>
    </location>
</feature>
<evidence type="ECO:0000313" key="4">
    <source>
        <dbReference type="EMBL" id="KAK8401476.1"/>
    </source>
</evidence>
<proteinExistence type="inferred from homology"/>
<protein>
    <submittedName>
        <fullName evidence="4">Uncharacterized protein</fullName>
    </submittedName>
</protein>
<reference evidence="4 5" key="1">
    <citation type="submission" date="2023-03" db="EMBL/GenBank/DDBJ databases">
        <title>High-quality genome of Scylla paramamosain provides insights in environmental adaptation.</title>
        <authorList>
            <person name="Zhang L."/>
        </authorList>
    </citation>
    <scope>NUCLEOTIDE SEQUENCE [LARGE SCALE GENOMIC DNA]</scope>
    <source>
        <strain evidence="4">LZ_2023a</strain>
        <tissue evidence="4">Muscle</tissue>
    </source>
</reference>
<feature type="compositionally biased region" description="Basic and acidic residues" evidence="3">
    <location>
        <begin position="192"/>
        <end position="203"/>
    </location>
</feature>
<organism evidence="4 5">
    <name type="scientific">Scylla paramamosain</name>
    <name type="common">Mud crab</name>
    <dbReference type="NCBI Taxonomy" id="85552"/>
    <lineage>
        <taxon>Eukaryota</taxon>
        <taxon>Metazoa</taxon>
        <taxon>Ecdysozoa</taxon>
        <taxon>Arthropoda</taxon>
        <taxon>Crustacea</taxon>
        <taxon>Multicrustacea</taxon>
        <taxon>Malacostraca</taxon>
        <taxon>Eumalacostraca</taxon>
        <taxon>Eucarida</taxon>
        <taxon>Decapoda</taxon>
        <taxon>Pleocyemata</taxon>
        <taxon>Brachyura</taxon>
        <taxon>Eubrachyura</taxon>
        <taxon>Portunoidea</taxon>
        <taxon>Portunidae</taxon>
        <taxon>Portuninae</taxon>
        <taxon>Scylla</taxon>
    </lineage>
</organism>
<dbReference type="InterPro" id="IPR052316">
    <property type="entry name" value="Speedy-Ringo_regulator"/>
</dbReference>
<sequence length="501" mass="56754">MRVGIIYVHRQHRQVIGALQSRSPTRQEGSKHEVNDAQHASISRSVAKEDLACVAEEGSNTHTKEPAAKVRRREQKGDAASGSPDGRPGTVPVGATGSILQGVLSFFKRKESSPSVPPPSLSRLPFRLSFSSIFLGSRSEDQQQEQQQQELKQQKEQLPLTEDISKDKESIPPTTQGQPSAVATLQAFRQESSLKRPRQETDKPGPSLSAHQEPSLEPPRAPTTASDDVRSQVSKKAEMPKIRPPSLRRSKAEDGHGSIQVSYEQFRWFAQLTESPKIHNFLKRDICYRHADKYLLAMVFTYFVRACLRKDQYTEKYFFAALYLAHDMEEDEEELKYEVFPWALGARWRRSYHSLLKVRDDIFWAIHCRAVVSKRGCDQVMDMQPDCWLWQRERPTYHGGATRDYLRDPSDDGRPRGPGRSPLQCQLCLERECVNSENSYLLYLSDSSSSMGTLCLEASIIEHKEGDSGFETFLCEPCGTSLVSLEPALKRTSPELEVVRQ</sequence>